<dbReference type="InterPro" id="IPR050416">
    <property type="entry name" value="FAD-linked_Oxidoreductase"/>
</dbReference>
<dbReference type="PANTHER" id="PTHR42973:SF13">
    <property type="entry name" value="FAD-BINDING PCMH-TYPE DOMAIN-CONTAINING PROTEIN"/>
    <property type="match status" value="1"/>
</dbReference>
<dbReference type="InterPro" id="IPR016167">
    <property type="entry name" value="FAD-bd_PCMH_sub1"/>
</dbReference>
<dbReference type="Gene3D" id="3.30.465.10">
    <property type="match status" value="1"/>
</dbReference>
<keyword evidence="3" id="KW-0274">FAD</keyword>
<dbReference type="InterPro" id="IPR016166">
    <property type="entry name" value="FAD-bd_PCMH"/>
</dbReference>
<dbReference type="PROSITE" id="PS51387">
    <property type="entry name" value="FAD_PCMH"/>
    <property type="match status" value="1"/>
</dbReference>
<dbReference type="Gene3D" id="3.30.43.10">
    <property type="entry name" value="Uridine Diphospho-n-acetylenolpyruvylglucosamine Reductase, domain 2"/>
    <property type="match status" value="1"/>
</dbReference>
<dbReference type="Gene3D" id="3.40.462.20">
    <property type="match status" value="1"/>
</dbReference>
<feature type="signal peptide" evidence="5">
    <location>
        <begin position="1"/>
        <end position="23"/>
    </location>
</feature>
<sequence>MVRLTVSRALVGLLLLLSPTVEASQDHAVCDHIKTQLNNGTVQPTSDVYEALSTENWSQTVWAKPSCIIQPSNAEELSYVVSTVADWKVNFAIRSGGHSVVPGAANINRGVLIDLVHFNSVEYDAEKKVVTVGSGLRWKEVYTALDQYNVTVAGGRVLDVGVGGLTLGGGLSYLTDLYGLVCDNVVNYEIVTSTGAIVNANAESNPDLFWALKGGLNNFGVVTKFTLKTYDIHAAWGGVRVYSLDALPALFEAMYQYQSVDNKDPYANIMLQAFPTNATIGAILNIVYLKPEEEPEAFAPFRNITPLADLTKLQTLTELMLAAPVPELTRVNWFSSSFTTDKELFDKVGDIVTKAPELDSLKNLTAGSLAFGWQPISSSAVLAGQASGGNALGLKPVNQTWLVLDVGWWSPEDDSLAHDYTQSMINKIDDASKASGNYIDYIFMNDAAADQPVIEHYGKENVAKLKETAEKYDPSQVFQTLASGGFKLPKS</sequence>
<protein>
    <recommendedName>
        <fullName evidence="6">FAD-binding PCMH-type domain-containing protein</fullName>
    </recommendedName>
</protein>
<reference evidence="7 8" key="1">
    <citation type="journal article" date="2024" name="Front Chem Biol">
        <title>Unveiling the potential of Daldinia eschscholtzii MFLUCC 19-0629 through bioactivity and bioinformatics studies for enhanced sustainable agriculture production.</title>
        <authorList>
            <person name="Brooks S."/>
            <person name="Weaver J.A."/>
            <person name="Klomchit A."/>
            <person name="Alharthi S.A."/>
            <person name="Onlamun T."/>
            <person name="Nurani R."/>
            <person name="Vong T.K."/>
            <person name="Alberti F."/>
            <person name="Greco C."/>
        </authorList>
    </citation>
    <scope>NUCLEOTIDE SEQUENCE [LARGE SCALE GENOMIC DNA]</scope>
    <source>
        <strain evidence="7">MFLUCC 19-0629</strain>
    </source>
</reference>
<evidence type="ECO:0000259" key="6">
    <source>
        <dbReference type="PROSITE" id="PS51387"/>
    </source>
</evidence>
<dbReference type="InterPro" id="IPR036318">
    <property type="entry name" value="FAD-bd_PCMH-like_sf"/>
</dbReference>
<proteinExistence type="inferred from homology"/>
<dbReference type="AlphaFoldDB" id="A0AAX6MFZ4"/>
<evidence type="ECO:0000256" key="5">
    <source>
        <dbReference type="SAM" id="SignalP"/>
    </source>
</evidence>
<keyword evidence="4" id="KW-0560">Oxidoreductase</keyword>
<accession>A0AAX6MFZ4</accession>
<feature type="domain" description="FAD-binding PCMH-type" evidence="6">
    <location>
        <begin position="61"/>
        <end position="232"/>
    </location>
</feature>
<evidence type="ECO:0000313" key="7">
    <source>
        <dbReference type="EMBL" id="KAK6951580.1"/>
    </source>
</evidence>
<keyword evidence="8" id="KW-1185">Reference proteome</keyword>
<gene>
    <name evidence="7" type="ORF">Daesc_006102</name>
</gene>
<dbReference type="InterPro" id="IPR016169">
    <property type="entry name" value="FAD-bd_PCMH_sub2"/>
</dbReference>
<keyword evidence="5" id="KW-0732">Signal</keyword>
<comment type="similarity">
    <text evidence="1">Belongs to the oxygen-dependent FAD-linked oxidoreductase family.</text>
</comment>
<evidence type="ECO:0000256" key="1">
    <source>
        <dbReference type="ARBA" id="ARBA00005466"/>
    </source>
</evidence>
<evidence type="ECO:0000256" key="3">
    <source>
        <dbReference type="ARBA" id="ARBA00022827"/>
    </source>
</evidence>
<comment type="caution">
    <text evidence="7">The sequence shown here is derived from an EMBL/GenBank/DDBJ whole genome shotgun (WGS) entry which is preliminary data.</text>
</comment>
<evidence type="ECO:0000256" key="4">
    <source>
        <dbReference type="ARBA" id="ARBA00023002"/>
    </source>
</evidence>
<evidence type="ECO:0000313" key="8">
    <source>
        <dbReference type="Proteomes" id="UP001369815"/>
    </source>
</evidence>
<dbReference type="EMBL" id="JBANMG010000006">
    <property type="protein sequence ID" value="KAK6951580.1"/>
    <property type="molecule type" value="Genomic_DNA"/>
</dbReference>
<name>A0AAX6MFZ4_9PEZI</name>
<dbReference type="GO" id="GO:0016491">
    <property type="term" value="F:oxidoreductase activity"/>
    <property type="evidence" value="ECO:0007669"/>
    <property type="project" value="UniProtKB-KW"/>
</dbReference>
<organism evidence="7 8">
    <name type="scientific">Daldinia eschscholtzii</name>
    <dbReference type="NCBI Taxonomy" id="292717"/>
    <lineage>
        <taxon>Eukaryota</taxon>
        <taxon>Fungi</taxon>
        <taxon>Dikarya</taxon>
        <taxon>Ascomycota</taxon>
        <taxon>Pezizomycotina</taxon>
        <taxon>Sordariomycetes</taxon>
        <taxon>Xylariomycetidae</taxon>
        <taxon>Xylariales</taxon>
        <taxon>Hypoxylaceae</taxon>
        <taxon>Daldinia</taxon>
    </lineage>
</organism>
<feature type="chain" id="PRO_5043691116" description="FAD-binding PCMH-type domain-containing protein" evidence="5">
    <location>
        <begin position="24"/>
        <end position="491"/>
    </location>
</feature>
<dbReference type="SUPFAM" id="SSF56176">
    <property type="entry name" value="FAD-binding/transporter-associated domain-like"/>
    <property type="match status" value="1"/>
</dbReference>
<evidence type="ECO:0000256" key="2">
    <source>
        <dbReference type="ARBA" id="ARBA00022630"/>
    </source>
</evidence>
<dbReference type="Proteomes" id="UP001369815">
    <property type="component" value="Unassembled WGS sequence"/>
</dbReference>
<keyword evidence="2" id="KW-0285">Flavoprotein</keyword>
<dbReference type="InterPro" id="IPR006094">
    <property type="entry name" value="Oxid_FAD_bind_N"/>
</dbReference>
<dbReference type="PANTHER" id="PTHR42973">
    <property type="entry name" value="BINDING OXIDOREDUCTASE, PUTATIVE (AFU_ORTHOLOGUE AFUA_1G17690)-RELATED"/>
    <property type="match status" value="1"/>
</dbReference>
<dbReference type="GO" id="GO:0071949">
    <property type="term" value="F:FAD binding"/>
    <property type="evidence" value="ECO:0007669"/>
    <property type="project" value="InterPro"/>
</dbReference>
<dbReference type="Pfam" id="PF01565">
    <property type="entry name" value="FAD_binding_4"/>
    <property type="match status" value="1"/>
</dbReference>